<protein>
    <submittedName>
        <fullName evidence="3">Alpha/beta hydrolase</fullName>
    </submittedName>
</protein>
<dbReference type="PANTHER" id="PTHR43265">
    <property type="entry name" value="ESTERASE ESTD"/>
    <property type="match status" value="1"/>
</dbReference>
<proteinExistence type="predicted"/>
<accession>A0AAU8MVE9</accession>
<dbReference type="PANTHER" id="PTHR43265:SF1">
    <property type="entry name" value="ESTERASE ESTD"/>
    <property type="match status" value="1"/>
</dbReference>
<dbReference type="RefSeq" id="WP_363799670.1">
    <property type="nucleotide sequence ID" value="NZ_CP159925.1"/>
</dbReference>
<dbReference type="Pfam" id="PF12146">
    <property type="entry name" value="Hydrolase_4"/>
    <property type="match status" value="1"/>
</dbReference>
<keyword evidence="1" id="KW-0732">Signal</keyword>
<feature type="signal peptide" evidence="1">
    <location>
        <begin position="1"/>
        <end position="31"/>
    </location>
</feature>
<dbReference type="InterPro" id="IPR029058">
    <property type="entry name" value="AB_hydrolase_fold"/>
</dbReference>
<feature type="chain" id="PRO_5043392331" evidence="1">
    <location>
        <begin position="32"/>
        <end position="458"/>
    </location>
</feature>
<keyword evidence="3" id="KW-0378">Hydrolase</keyword>
<dbReference type="GO" id="GO:0052689">
    <property type="term" value="F:carboxylic ester hydrolase activity"/>
    <property type="evidence" value="ECO:0007669"/>
    <property type="project" value="TreeGrafter"/>
</dbReference>
<dbReference type="EMBL" id="CP159925">
    <property type="protein sequence ID" value="XCO76302.1"/>
    <property type="molecule type" value="Genomic_DNA"/>
</dbReference>
<evidence type="ECO:0000259" key="2">
    <source>
        <dbReference type="Pfam" id="PF12146"/>
    </source>
</evidence>
<dbReference type="InterPro" id="IPR022742">
    <property type="entry name" value="Hydrolase_4"/>
</dbReference>
<organism evidence="3">
    <name type="scientific">Lysobacter firmicutimachus</name>
    <dbReference type="NCBI Taxonomy" id="1792846"/>
    <lineage>
        <taxon>Bacteria</taxon>
        <taxon>Pseudomonadati</taxon>
        <taxon>Pseudomonadota</taxon>
        <taxon>Gammaproteobacteria</taxon>
        <taxon>Lysobacterales</taxon>
        <taxon>Lysobacteraceae</taxon>
        <taxon>Lysobacter</taxon>
    </lineage>
</organism>
<name>A0AAU8MVE9_9GAMM</name>
<feature type="domain" description="Serine aminopeptidase S33" evidence="2">
    <location>
        <begin position="152"/>
        <end position="247"/>
    </location>
</feature>
<evidence type="ECO:0000256" key="1">
    <source>
        <dbReference type="SAM" id="SignalP"/>
    </source>
</evidence>
<gene>
    <name evidence="3" type="ORF">ABU614_05800</name>
</gene>
<dbReference type="AlphaFoldDB" id="A0AAU8MVE9"/>
<dbReference type="InterPro" id="IPR053145">
    <property type="entry name" value="AB_hydrolase_Est10"/>
</dbReference>
<evidence type="ECO:0000313" key="3">
    <source>
        <dbReference type="EMBL" id="XCO76302.1"/>
    </source>
</evidence>
<sequence length="458" mass="49375">MTDRRPQPCAAVFRRAALSLALIAGVGAVHAAEPAPAADPARCHAGAYRLDDGRVVDIGAVATPGTLRWRLMDGRTGKLTQRDGAWTSTRGWTDRPDGVAVSFGDCAQGRIRYDGHAGRKLRFDIRETRFQGNGVELRGRLVLPEGRDKVPLVVLVHGSENYSGVDLYHLQNLFPANGVGVFVYDKRGTGGSTGKYNQNFYQLSDDAAAALREAKRLAGARAGRTGFQGGSQGGWVAPLAASKEPQAEFVVVGFGLADGVLAEDRDQVAMDLRAAGFGDADTLAKAREVSDVTGLIASSDGQRGWDELAALRAKYGEQPWWKALKGEYTGLVINKTRAEVLAELAKQDVDVSWDYDPMPVLRGLRAPQLWIVGGSDLEAPSDETQKRLVGLAGEGRPITTAVFPAADHGMLEFDVDAKGERQHTRVADGYFRMQLDWIKRGALDHAPYGSAQVLAQPK</sequence>
<dbReference type="SUPFAM" id="SSF53474">
    <property type="entry name" value="alpha/beta-Hydrolases"/>
    <property type="match status" value="1"/>
</dbReference>
<reference evidence="3" key="1">
    <citation type="submission" date="2024-06" db="EMBL/GenBank/DDBJ databases">
        <authorList>
            <person name="Li S."/>
        </authorList>
    </citation>
    <scope>NUCLEOTIDE SEQUENCE</scope>
    <source>
        <strain evidence="3">SR10</strain>
    </source>
</reference>
<dbReference type="Gene3D" id="3.40.50.1820">
    <property type="entry name" value="alpha/beta hydrolase"/>
    <property type="match status" value="1"/>
</dbReference>